<dbReference type="KEGG" id="senf:GJR95_31870"/>
<sequence length="364" mass="40738">MQLLAYIVFGITTLLFLGLALFTVAEPGRGSESSIGYGWGAIILSLGFALSSLILLLIVRSRGGFDWVGHKAATRTALLVLFWLAMSITTFFGAILKLESFKENTSPPFLQALAVSQPQLWVPMLWLMVSLLSLNPGWVSTLSLGWFKLPFWLGFSISTLFTAGLVVVYIHDSIQRTTGQVATRNDDEKRWHQQRLDQVAAHKADDSIFGLLGFTNQYQADDVRQAALAKIKSHPDWEAQLLDLLANPSSYQYVYSFLGSNPVAHPDAFIEPLNRSIGFLAEDIVADIKGRESSLQHWTFDSYTIEPLLRALDTQFGRQIELFYPNVLHVQQALKTPLPEVAQGVRFDVSPEVDDWVKAHKNKR</sequence>
<evidence type="ECO:0000313" key="3">
    <source>
        <dbReference type="Proteomes" id="UP000464577"/>
    </source>
</evidence>
<keyword evidence="1" id="KW-0472">Membrane</keyword>
<evidence type="ECO:0000313" key="2">
    <source>
        <dbReference type="EMBL" id="QHV99329.1"/>
    </source>
</evidence>
<feature type="transmembrane region" description="Helical" evidence="1">
    <location>
        <begin position="151"/>
        <end position="170"/>
    </location>
</feature>
<keyword evidence="1" id="KW-0812">Transmembrane</keyword>
<evidence type="ECO:0000256" key="1">
    <source>
        <dbReference type="SAM" id="Phobius"/>
    </source>
</evidence>
<proteinExistence type="predicted"/>
<feature type="transmembrane region" description="Helical" evidence="1">
    <location>
        <begin position="78"/>
        <end position="99"/>
    </location>
</feature>
<organism evidence="2 3">
    <name type="scientific">Spirosoma endbachense</name>
    <dbReference type="NCBI Taxonomy" id="2666025"/>
    <lineage>
        <taxon>Bacteria</taxon>
        <taxon>Pseudomonadati</taxon>
        <taxon>Bacteroidota</taxon>
        <taxon>Cytophagia</taxon>
        <taxon>Cytophagales</taxon>
        <taxon>Cytophagaceae</taxon>
        <taxon>Spirosoma</taxon>
    </lineage>
</organism>
<keyword evidence="3" id="KW-1185">Reference proteome</keyword>
<dbReference type="Proteomes" id="UP000464577">
    <property type="component" value="Chromosome"/>
</dbReference>
<name>A0A6P1W5M1_9BACT</name>
<feature type="transmembrane region" description="Helical" evidence="1">
    <location>
        <begin position="6"/>
        <end position="25"/>
    </location>
</feature>
<gene>
    <name evidence="2" type="ORF">GJR95_31870</name>
</gene>
<dbReference type="EMBL" id="CP045997">
    <property type="protein sequence ID" value="QHV99329.1"/>
    <property type="molecule type" value="Genomic_DNA"/>
</dbReference>
<keyword evidence="1" id="KW-1133">Transmembrane helix</keyword>
<feature type="transmembrane region" description="Helical" evidence="1">
    <location>
        <begin position="120"/>
        <end position="139"/>
    </location>
</feature>
<protein>
    <submittedName>
        <fullName evidence="2">Uncharacterized protein</fullName>
    </submittedName>
</protein>
<accession>A0A6P1W5M1</accession>
<feature type="transmembrane region" description="Helical" evidence="1">
    <location>
        <begin position="37"/>
        <end position="58"/>
    </location>
</feature>
<reference evidence="2 3" key="1">
    <citation type="submission" date="2019-11" db="EMBL/GenBank/DDBJ databases">
        <title>Spirosoma endbachense sp. nov., isolated from a natural salt meadow.</title>
        <authorList>
            <person name="Rojas J."/>
            <person name="Ambika Manirajan B."/>
            <person name="Ratering S."/>
            <person name="Suarez C."/>
            <person name="Geissler-Plaum R."/>
            <person name="Schnell S."/>
        </authorList>
    </citation>
    <scope>NUCLEOTIDE SEQUENCE [LARGE SCALE GENOMIC DNA]</scope>
    <source>
        <strain evidence="2 3">I-24</strain>
    </source>
</reference>
<dbReference type="AlphaFoldDB" id="A0A6P1W5M1"/>